<feature type="transmembrane region" description="Helical" evidence="6">
    <location>
        <begin position="177"/>
        <end position="202"/>
    </location>
</feature>
<feature type="transmembrane region" description="Helical" evidence="6">
    <location>
        <begin position="261"/>
        <end position="279"/>
    </location>
</feature>
<reference evidence="8 9" key="1">
    <citation type="submission" date="2016-01" db="EMBL/GenBank/DDBJ databases">
        <title>Characterization of the Clostridium difficile lineages that are prevalent in Hong Kong and China.</title>
        <authorList>
            <person name="Kwok J.S.-L."/>
            <person name="Lam W.-Y."/>
            <person name="Ip M."/>
            <person name="Chan T.-F."/>
            <person name="Hawkey P.M."/>
            <person name="Tsui S.K.-W."/>
        </authorList>
    </citation>
    <scope>NUCLEOTIDE SEQUENCE [LARGE SCALE GENOMIC DNA]</scope>
    <source>
        <strain evidence="8 9">300064</strain>
    </source>
</reference>
<evidence type="ECO:0000256" key="4">
    <source>
        <dbReference type="ARBA" id="ARBA00022989"/>
    </source>
</evidence>
<comment type="similarity">
    <text evidence="2">Belongs to the EamA transporter family.</text>
</comment>
<organism evidence="8 9">
    <name type="scientific">Clostridium butyricum</name>
    <dbReference type="NCBI Taxonomy" id="1492"/>
    <lineage>
        <taxon>Bacteria</taxon>
        <taxon>Bacillati</taxon>
        <taxon>Bacillota</taxon>
        <taxon>Clostridia</taxon>
        <taxon>Eubacteriales</taxon>
        <taxon>Clostridiaceae</taxon>
        <taxon>Clostridium</taxon>
    </lineage>
</organism>
<feature type="transmembrane region" description="Helical" evidence="6">
    <location>
        <begin position="285"/>
        <end position="308"/>
    </location>
</feature>
<gene>
    <name evidence="8" type="ORF">AWN73_11510</name>
</gene>
<dbReference type="InterPro" id="IPR050638">
    <property type="entry name" value="AA-Vitamin_Transporters"/>
</dbReference>
<feature type="transmembrane region" description="Helical" evidence="6">
    <location>
        <begin position="147"/>
        <end position="165"/>
    </location>
</feature>
<dbReference type="Gene3D" id="1.10.3730.20">
    <property type="match status" value="1"/>
</dbReference>
<keyword evidence="3 6" id="KW-0812">Transmembrane</keyword>
<feature type="transmembrane region" description="Helical" evidence="6">
    <location>
        <begin position="66"/>
        <end position="87"/>
    </location>
</feature>
<dbReference type="RefSeq" id="WP_043664092.1">
    <property type="nucleotide sequence ID" value="NZ_CANCWB010000002.1"/>
</dbReference>
<dbReference type="Proteomes" id="UP000238081">
    <property type="component" value="Unassembled WGS sequence"/>
</dbReference>
<evidence type="ECO:0000256" key="3">
    <source>
        <dbReference type="ARBA" id="ARBA00022692"/>
    </source>
</evidence>
<evidence type="ECO:0000256" key="5">
    <source>
        <dbReference type="ARBA" id="ARBA00023136"/>
    </source>
</evidence>
<feature type="domain" description="EamA" evidence="7">
    <location>
        <begin position="3"/>
        <end position="138"/>
    </location>
</feature>
<sequence>MKKGYMYIALTTLIFSTMEIALKLVSDDFNPIQLTFTRFFIGGLFLLPFAIISLHKKQEFLSKKDLLYFAFLGLLGTVISMCLYQLAVLTTKASVVAVLFSCNPVFVTILAFILLKENIHKNNILALILEIIGSLIIINPFNTKLNIFGVLLTIASTLIFALYGVYGKRKCLKFGGIVVTCFGFIFGSLEMLILIGLSHISYISNILANNNVLAIFSSIPLFTGYSIQTLPVIIYICIINTGLGFACYFKAMEETSAQTTSLVFFFKPILAPILALILLHEAIPFNMIIGIVFILLGSLSSIIPDLLIKKSIKKPLSENSPHI</sequence>
<feature type="transmembrane region" description="Helical" evidence="6">
    <location>
        <begin position="222"/>
        <end position="249"/>
    </location>
</feature>
<evidence type="ECO:0000259" key="7">
    <source>
        <dbReference type="Pfam" id="PF00892"/>
    </source>
</evidence>
<evidence type="ECO:0000256" key="2">
    <source>
        <dbReference type="ARBA" id="ARBA00007362"/>
    </source>
</evidence>
<protein>
    <recommendedName>
        <fullName evidence="7">EamA domain-containing protein</fullName>
    </recommendedName>
</protein>
<dbReference type="AlphaFoldDB" id="A0A2S7FBS5"/>
<keyword evidence="4 6" id="KW-1133">Transmembrane helix</keyword>
<keyword evidence="5 6" id="KW-0472">Membrane</keyword>
<dbReference type="Pfam" id="PF00892">
    <property type="entry name" value="EamA"/>
    <property type="match status" value="2"/>
</dbReference>
<evidence type="ECO:0000313" key="8">
    <source>
        <dbReference type="EMBL" id="PPV15544.1"/>
    </source>
</evidence>
<feature type="transmembrane region" description="Helical" evidence="6">
    <location>
        <begin position="32"/>
        <end position="54"/>
    </location>
</feature>
<dbReference type="InterPro" id="IPR037185">
    <property type="entry name" value="EmrE-like"/>
</dbReference>
<feature type="transmembrane region" description="Helical" evidence="6">
    <location>
        <begin position="93"/>
        <end position="115"/>
    </location>
</feature>
<dbReference type="PANTHER" id="PTHR32322">
    <property type="entry name" value="INNER MEMBRANE TRANSPORTER"/>
    <property type="match status" value="1"/>
</dbReference>
<evidence type="ECO:0000256" key="6">
    <source>
        <dbReference type="SAM" id="Phobius"/>
    </source>
</evidence>
<evidence type="ECO:0000256" key="1">
    <source>
        <dbReference type="ARBA" id="ARBA00004141"/>
    </source>
</evidence>
<proteinExistence type="inferred from homology"/>
<evidence type="ECO:0000313" key="9">
    <source>
        <dbReference type="Proteomes" id="UP000238081"/>
    </source>
</evidence>
<comment type="caution">
    <text evidence="8">The sequence shown here is derived from an EMBL/GenBank/DDBJ whole genome shotgun (WGS) entry which is preliminary data.</text>
</comment>
<dbReference type="InterPro" id="IPR000620">
    <property type="entry name" value="EamA_dom"/>
</dbReference>
<dbReference type="EMBL" id="LRDH01000098">
    <property type="protein sequence ID" value="PPV15544.1"/>
    <property type="molecule type" value="Genomic_DNA"/>
</dbReference>
<dbReference type="SUPFAM" id="SSF103481">
    <property type="entry name" value="Multidrug resistance efflux transporter EmrE"/>
    <property type="match status" value="2"/>
</dbReference>
<dbReference type="PANTHER" id="PTHR32322:SF2">
    <property type="entry name" value="EAMA DOMAIN-CONTAINING PROTEIN"/>
    <property type="match status" value="1"/>
</dbReference>
<dbReference type="GO" id="GO:0016020">
    <property type="term" value="C:membrane"/>
    <property type="evidence" value="ECO:0007669"/>
    <property type="project" value="UniProtKB-SubCell"/>
</dbReference>
<accession>A0A2S7FBS5</accession>
<name>A0A2S7FBS5_CLOBU</name>
<feature type="domain" description="EamA" evidence="7">
    <location>
        <begin position="148"/>
        <end position="299"/>
    </location>
</feature>
<feature type="transmembrane region" description="Helical" evidence="6">
    <location>
        <begin position="122"/>
        <end position="141"/>
    </location>
</feature>
<feature type="transmembrane region" description="Helical" evidence="6">
    <location>
        <begin position="7"/>
        <end position="26"/>
    </location>
</feature>
<comment type="subcellular location">
    <subcellularLocation>
        <location evidence="1">Membrane</location>
        <topology evidence="1">Multi-pass membrane protein</topology>
    </subcellularLocation>
</comment>